<evidence type="ECO:0000256" key="1">
    <source>
        <dbReference type="ARBA" id="ARBA00004167"/>
    </source>
</evidence>
<comment type="function">
    <text evidence="8 10">Component of the cytochrome b6-f complex, which mediates electron transfer between photosystem II (PSII) and photosystem I (PSI), cyclic electron flow around PSI, and state transitions. PetL is important for photoautotrophic growth as well as for electron transfer efficiency and stability of the cytochrome b6-f complex.</text>
</comment>
<keyword evidence="11" id="KW-0150">Chloroplast</keyword>
<evidence type="ECO:0000313" key="11">
    <source>
        <dbReference type="EMBL" id="AID67607.1"/>
    </source>
</evidence>
<evidence type="ECO:0000256" key="3">
    <source>
        <dbReference type="ARBA" id="ARBA00022692"/>
    </source>
</evidence>
<keyword evidence="11" id="KW-0934">Plastid</keyword>
<evidence type="ECO:0000256" key="8">
    <source>
        <dbReference type="ARBA" id="ARBA00025197"/>
    </source>
</evidence>
<evidence type="ECO:0000256" key="5">
    <source>
        <dbReference type="ARBA" id="ARBA00022989"/>
    </source>
</evidence>
<evidence type="ECO:0000256" key="10">
    <source>
        <dbReference type="HAMAP-Rule" id="MF_00433"/>
    </source>
</evidence>
<comment type="subcellular location">
    <subcellularLocation>
        <location evidence="1">Membrane</location>
        <topology evidence="1">Single-pass membrane protein</topology>
    </subcellularLocation>
    <subcellularLocation>
        <location evidence="10">Plastid</location>
        <location evidence="10">Chloroplast thylakoid membrane</location>
        <topology evidence="10">Single-pass membrane protein</topology>
    </subcellularLocation>
</comment>
<dbReference type="InterPro" id="IPR007802">
    <property type="entry name" value="Cyt_b6/f_cplx_su6"/>
</dbReference>
<dbReference type="EMBL" id="KJ746599">
    <property type="protein sequence ID" value="AID67607.1"/>
    <property type="molecule type" value="Genomic_DNA"/>
</dbReference>
<organism evidence="11">
    <name type="scientific">Picocystis salinarum</name>
    <dbReference type="NCBI Taxonomy" id="88271"/>
    <lineage>
        <taxon>Eukaryota</taxon>
        <taxon>Viridiplantae</taxon>
        <taxon>Chlorophyta</taxon>
        <taxon>Picocystophyceae</taxon>
        <taxon>Picocystales</taxon>
        <taxon>Picocystaceae</taxon>
        <taxon>Picocystis</taxon>
    </lineage>
</organism>
<comment type="similarity">
    <text evidence="10">Belongs to the PetL family.</text>
</comment>
<keyword evidence="10" id="KW-0602">Photosynthesis</keyword>
<dbReference type="HAMAP" id="MF_00433">
    <property type="entry name" value="Cytb6_f_PetL"/>
    <property type="match status" value="1"/>
</dbReference>
<reference evidence="11" key="1">
    <citation type="journal article" date="2014" name="BMC Genomics">
        <title>Six newly sequenced chloroplast genomes from prasinophyte green algae provide insights into the relationships among prasinophyte lineages and the diversity of streamlined genome architecture in picoplanktonic species.</title>
        <authorList>
            <person name="Lemieux C."/>
            <person name="Otis C."/>
            <person name="Turmel M."/>
        </authorList>
    </citation>
    <scope>NUCLEOTIDE SEQUENCE</scope>
</reference>
<comment type="subunit">
    <text evidence="9 10">The 4 large subunits of the cytochrome b6-f complex are cytochrome b6, subunit IV (17 kDa polypeptide, PetD), cytochrome f and the Rieske protein, while the 4 small subunits are PetG, PetL, PetM and PetN. The complex functions as a dimer.</text>
</comment>
<keyword evidence="4 10" id="KW-0249">Electron transport</keyword>
<dbReference type="SUPFAM" id="SSF103436">
    <property type="entry name" value="PetL subunit of the cytochrome b6f complex"/>
    <property type="match status" value="1"/>
</dbReference>
<evidence type="ECO:0000256" key="6">
    <source>
        <dbReference type="ARBA" id="ARBA00023078"/>
    </source>
</evidence>
<keyword evidence="2 10" id="KW-0813">Transport</keyword>
<dbReference type="RefSeq" id="YP_009057811.1">
    <property type="nucleotide sequence ID" value="NC_024828.1"/>
</dbReference>
<name>A0A088CK13_9CHLO</name>
<dbReference type="GO" id="GO:0009512">
    <property type="term" value="C:cytochrome b6f complex"/>
    <property type="evidence" value="ECO:0007669"/>
    <property type="project" value="InterPro"/>
</dbReference>
<evidence type="ECO:0000256" key="9">
    <source>
        <dbReference type="ARBA" id="ARBA00025834"/>
    </source>
</evidence>
<feature type="transmembrane region" description="Helical" evidence="10">
    <location>
        <begin position="6"/>
        <end position="25"/>
    </location>
</feature>
<geneLocation type="chloroplast" evidence="11"/>
<proteinExistence type="inferred from homology"/>
<keyword evidence="5 10" id="KW-1133">Transmembrane helix</keyword>
<dbReference type="GO" id="GO:0015979">
    <property type="term" value="P:photosynthesis"/>
    <property type="evidence" value="ECO:0007669"/>
    <property type="project" value="UniProtKB-KW"/>
</dbReference>
<evidence type="ECO:0000256" key="7">
    <source>
        <dbReference type="ARBA" id="ARBA00023136"/>
    </source>
</evidence>
<dbReference type="Pfam" id="PF05115">
    <property type="entry name" value="PetL"/>
    <property type="match status" value="1"/>
</dbReference>
<dbReference type="GeneID" id="20356013"/>
<sequence>MLTTISYFGLLVAALISTIIVYFGLRTIKLI</sequence>
<keyword evidence="7 10" id="KW-0472">Membrane</keyword>
<evidence type="ECO:0000256" key="4">
    <source>
        <dbReference type="ARBA" id="ARBA00022982"/>
    </source>
</evidence>
<protein>
    <recommendedName>
        <fullName evidence="10">Cytochrome b6-f complex subunit 6</fullName>
    </recommendedName>
    <alternativeName>
        <fullName evidence="10">Cytochrome b6-f complex subunit PetL</fullName>
    </alternativeName>
    <alternativeName>
        <fullName evidence="10">Cytochrome b6-f complex subunit VI</fullName>
    </alternativeName>
</protein>
<accession>A0A088CK13</accession>
<keyword evidence="6 10" id="KW-0793">Thylakoid</keyword>
<dbReference type="AlphaFoldDB" id="A0A088CK13"/>
<gene>
    <name evidence="10 11" type="primary">petL</name>
</gene>
<keyword evidence="3 10" id="KW-0812">Transmembrane</keyword>
<dbReference type="GO" id="GO:0009535">
    <property type="term" value="C:chloroplast thylakoid membrane"/>
    <property type="evidence" value="ECO:0007669"/>
    <property type="project" value="UniProtKB-SubCell"/>
</dbReference>
<dbReference type="GO" id="GO:0009055">
    <property type="term" value="F:electron transfer activity"/>
    <property type="evidence" value="ECO:0007669"/>
    <property type="project" value="InterPro"/>
</dbReference>
<evidence type="ECO:0000256" key="2">
    <source>
        <dbReference type="ARBA" id="ARBA00022448"/>
    </source>
</evidence>